<evidence type="ECO:0000313" key="10">
    <source>
        <dbReference type="Proteomes" id="UP001379533"/>
    </source>
</evidence>
<dbReference type="SUPFAM" id="SSF49785">
    <property type="entry name" value="Galactose-binding domain-like"/>
    <property type="match status" value="1"/>
</dbReference>
<dbReference type="PROSITE" id="PS01182">
    <property type="entry name" value="GLYCOSYL_HYDROL_F35"/>
    <property type="match status" value="1"/>
</dbReference>
<evidence type="ECO:0000313" key="9">
    <source>
        <dbReference type="EMBL" id="WXA99211.1"/>
    </source>
</evidence>
<dbReference type="Gene3D" id="2.60.120.260">
    <property type="entry name" value="Galactose-binding domain-like"/>
    <property type="match status" value="2"/>
</dbReference>
<dbReference type="Pfam" id="PF01301">
    <property type="entry name" value="Glyco_hydro_35"/>
    <property type="match status" value="1"/>
</dbReference>
<dbReference type="SUPFAM" id="SSF51445">
    <property type="entry name" value="(Trans)glycosidases"/>
    <property type="match status" value="1"/>
</dbReference>
<dbReference type="Gene3D" id="3.20.20.80">
    <property type="entry name" value="Glycosidases"/>
    <property type="match status" value="1"/>
</dbReference>
<dbReference type="PIRSF" id="PIRSF006336">
    <property type="entry name" value="B-gal"/>
    <property type="match status" value="1"/>
</dbReference>
<dbReference type="InterPro" id="IPR017853">
    <property type="entry name" value="GH"/>
</dbReference>
<evidence type="ECO:0000259" key="6">
    <source>
        <dbReference type="Pfam" id="PF01301"/>
    </source>
</evidence>
<reference evidence="9 10" key="1">
    <citation type="submission" date="2021-12" db="EMBL/GenBank/DDBJ databases">
        <title>Discovery of the Pendulisporaceae a myxobacterial family with distinct sporulation behavior and unique specialized metabolism.</title>
        <authorList>
            <person name="Garcia R."/>
            <person name="Popoff A."/>
            <person name="Bader C.D."/>
            <person name="Loehr J."/>
            <person name="Walesch S."/>
            <person name="Walt C."/>
            <person name="Boldt J."/>
            <person name="Bunk B."/>
            <person name="Haeckl F.J.F.P.J."/>
            <person name="Gunesch A.P."/>
            <person name="Birkelbach J."/>
            <person name="Nuebel U."/>
            <person name="Pietschmann T."/>
            <person name="Bach T."/>
            <person name="Mueller R."/>
        </authorList>
    </citation>
    <scope>NUCLEOTIDE SEQUENCE [LARGE SCALE GENOMIC DNA]</scope>
    <source>
        <strain evidence="9 10">MSr12523</strain>
    </source>
</reference>
<feature type="domain" description="Beta-galactosidase galactose-binding" evidence="8">
    <location>
        <begin position="547"/>
        <end position="605"/>
    </location>
</feature>
<evidence type="ECO:0000256" key="2">
    <source>
        <dbReference type="ARBA" id="ARBA00022801"/>
    </source>
</evidence>
<dbReference type="InterPro" id="IPR026283">
    <property type="entry name" value="B-gal_1-like"/>
</dbReference>
<dbReference type="InterPro" id="IPR048913">
    <property type="entry name" value="BetaGal_gal-bd"/>
</dbReference>
<dbReference type="PRINTS" id="PR00742">
    <property type="entry name" value="GLHYDRLASE35"/>
</dbReference>
<evidence type="ECO:0000259" key="7">
    <source>
        <dbReference type="Pfam" id="PF21317"/>
    </source>
</evidence>
<dbReference type="InterPro" id="IPR006311">
    <property type="entry name" value="TAT_signal"/>
</dbReference>
<dbReference type="InterPro" id="IPR031330">
    <property type="entry name" value="Gly_Hdrlase_35_cat"/>
</dbReference>
<dbReference type="RefSeq" id="WP_394849844.1">
    <property type="nucleotide sequence ID" value="NZ_CP089982.1"/>
</dbReference>
<evidence type="ECO:0000256" key="3">
    <source>
        <dbReference type="ARBA" id="ARBA00023295"/>
    </source>
</evidence>
<comment type="catalytic activity">
    <reaction evidence="4">
        <text>Hydrolysis of terminal non-reducing beta-D-galactose residues in beta-D-galactosides.</text>
        <dbReference type="EC" id="3.2.1.23"/>
    </reaction>
</comment>
<dbReference type="InterPro" id="IPR048912">
    <property type="entry name" value="BetaGal1-like_ABD1"/>
</dbReference>
<dbReference type="InterPro" id="IPR008979">
    <property type="entry name" value="Galactose-bd-like_sf"/>
</dbReference>
<keyword evidence="10" id="KW-1185">Reference proteome</keyword>
<protein>
    <recommendedName>
        <fullName evidence="4">Beta-galactosidase</fullName>
        <ecNumber evidence="4">3.2.1.23</ecNumber>
    </recommendedName>
</protein>
<gene>
    <name evidence="9" type="ORF">LZC95_20605</name>
</gene>
<keyword evidence="3 4" id="KW-0326">Glycosidase</keyword>
<comment type="similarity">
    <text evidence="1 5">Belongs to the glycosyl hydrolase 35 family.</text>
</comment>
<dbReference type="Proteomes" id="UP001379533">
    <property type="component" value="Chromosome"/>
</dbReference>
<feature type="domain" description="Beta-galactosidase 1-like first all-beta" evidence="7">
    <location>
        <begin position="416"/>
        <end position="527"/>
    </location>
</feature>
<dbReference type="Pfam" id="PF21317">
    <property type="entry name" value="BetaGal_ABD_1"/>
    <property type="match status" value="1"/>
</dbReference>
<dbReference type="EC" id="3.2.1.23" evidence="4"/>
<keyword evidence="2 4" id="KW-0378">Hydrolase</keyword>
<dbReference type="PROSITE" id="PS51318">
    <property type="entry name" value="TAT"/>
    <property type="match status" value="1"/>
</dbReference>
<proteinExistence type="inferred from homology"/>
<dbReference type="Pfam" id="PF21467">
    <property type="entry name" value="BetaGal_gal-bd"/>
    <property type="match status" value="1"/>
</dbReference>
<evidence type="ECO:0000256" key="4">
    <source>
        <dbReference type="RuleBase" id="RU000675"/>
    </source>
</evidence>
<dbReference type="InterPro" id="IPR019801">
    <property type="entry name" value="Glyco_hydro_35_CS"/>
</dbReference>
<dbReference type="PROSITE" id="PS51257">
    <property type="entry name" value="PROKAR_LIPOPROTEIN"/>
    <property type="match status" value="1"/>
</dbReference>
<dbReference type="PANTHER" id="PTHR23421">
    <property type="entry name" value="BETA-GALACTOSIDASE RELATED"/>
    <property type="match status" value="1"/>
</dbReference>
<accession>A0ABZ2KKM7</accession>
<evidence type="ECO:0000256" key="1">
    <source>
        <dbReference type="ARBA" id="ARBA00009809"/>
    </source>
</evidence>
<evidence type="ECO:0000259" key="8">
    <source>
        <dbReference type="Pfam" id="PF21467"/>
    </source>
</evidence>
<feature type="domain" description="Glycoside hydrolase 35 catalytic" evidence="6">
    <location>
        <begin position="58"/>
        <end position="371"/>
    </location>
</feature>
<evidence type="ECO:0000256" key="5">
    <source>
        <dbReference type="RuleBase" id="RU003679"/>
    </source>
</evidence>
<organism evidence="9 10">
    <name type="scientific">Pendulispora brunnea</name>
    <dbReference type="NCBI Taxonomy" id="2905690"/>
    <lineage>
        <taxon>Bacteria</taxon>
        <taxon>Pseudomonadati</taxon>
        <taxon>Myxococcota</taxon>
        <taxon>Myxococcia</taxon>
        <taxon>Myxococcales</taxon>
        <taxon>Sorangiineae</taxon>
        <taxon>Pendulisporaceae</taxon>
        <taxon>Pendulispora</taxon>
    </lineage>
</organism>
<dbReference type="EMBL" id="CP089982">
    <property type="protein sequence ID" value="WXA99211.1"/>
    <property type="molecule type" value="Genomic_DNA"/>
</dbReference>
<sequence>MDRREFLRTAAAGCTVAASGSAISCGDAPAALTERTALAGPVGQNARRTGLTVEGDHFLLDGERFRIISGAIHYFRIHPDQWLDRLQRLRAMGLNTIETYVAWNFHQPTPSEADFSGWRDLGRFIRLAGSLGLKVVVRPGPYICAEWDFGGLPAWLLANSKIQYRCSDPEYERALDQWFDKLIPRLAPLQWSAGGPIIAVQIENEYGSFGNDQAHLKHIEGVLRRNGIDSLLFCSNGTADWMLRGGNLPGVLATANFSGDPTGDFDALRKFQPNGPLWCTEYWDGWFDHWGDNHNRTDPAETAANVDKMLAMGASVNLYMAAGSTNFGFWAGANYGPHYQSTITSYDYDSPIGEAGELTEKFTKLRAVIGKYAPLPTDPLPDLPPRLAPQTATMRSATTLFGSLDRLGHAVHRGAPVPMEQLGQAYGLIQYRTRIQGPRAKGKLTIQGLADWALAYLDGKFVGRLDRNTPSVGPDIAVAGESSQLDLLVDCHGRINFGPNNRDPKGINGNVLLHGQHALFGWDIWPLPLDNLDVLQFGAVPASFTGPTFYRASLTIPSTADGFLAFPNWQKGMVWLNGFLLGRYWDRGPQRRLYAPAPLWKAGRNDLVLLELHGAGSQIELHSGPDLG</sequence>
<dbReference type="InterPro" id="IPR001944">
    <property type="entry name" value="Glycoside_Hdrlase_35"/>
</dbReference>
<name>A0ABZ2KKM7_9BACT</name>